<keyword evidence="1" id="KW-0812">Transmembrane</keyword>
<evidence type="ECO:0000313" key="3">
    <source>
        <dbReference type="Proteomes" id="UP000239469"/>
    </source>
</evidence>
<keyword evidence="1" id="KW-0472">Membrane</keyword>
<organism evidence="2 3">
    <name type="scientific">Chromobacterium amazonense</name>
    <dbReference type="NCBI Taxonomy" id="1382803"/>
    <lineage>
        <taxon>Bacteria</taxon>
        <taxon>Pseudomonadati</taxon>
        <taxon>Pseudomonadota</taxon>
        <taxon>Betaproteobacteria</taxon>
        <taxon>Neisseriales</taxon>
        <taxon>Chromobacteriaceae</taxon>
        <taxon>Chromobacterium</taxon>
    </lineage>
</organism>
<evidence type="ECO:0000256" key="1">
    <source>
        <dbReference type="SAM" id="Phobius"/>
    </source>
</evidence>
<dbReference type="EMBL" id="MTBD01000020">
    <property type="protein sequence ID" value="PRP70993.1"/>
    <property type="molecule type" value="Genomic_DNA"/>
</dbReference>
<evidence type="ECO:0000313" key="2">
    <source>
        <dbReference type="EMBL" id="PRP70993.1"/>
    </source>
</evidence>
<dbReference type="Proteomes" id="UP000239469">
    <property type="component" value="Unassembled WGS sequence"/>
</dbReference>
<gene>
    <name evidence="2" type="ORF">BUE93_08525</name>
</gene>
<feature type="transmembrane region" description="Helical" evidence="1">
    <location>
        <begin position="20"/>
        <end position="39"/>
    </location>
</feature>
<proteinExistence type="predicted"/>
<accession>A0A2S9X5M8</accession>
<feature type="transmembrane region" description="Helical" evidence="1">
    <location>
        <begin position="60"/>
        <end position="78"/>
    </location>
</feature>
<reference evidence="2 3" key="1">
    <citation type="submission" date="2017-01" db="EMBL/GenBank/DDBJ databases">
        <title>New insights into the genetic diversity of Chromobacterium isolated from tropical freshwater lake.</title>
        <authorList>
            <person name="Santos A.B."/>
            <person name="Nascimento A.M."/>
            <person name="Da Silva P.C."/>
        </authorList>
    </citation>
    <scope>NUCLEOTIDE SEQUENCE [LARGE SCALE GENOMIC DNA]</scope>
    <source>
        <strain evidence="2 3">56AF</strain>
    </source>
</reference>
<keyword evidence="1" id="KW-1133">Transmembrane helix</keyword>
<comment type="caution">
    <text evidence="2">The sequence shown here is derived from an EMBL/GenBank/DDBJ whole genome shotgun (WGS) entry which is preliminary data.</text>
</comment>
<name>A0A2S9X5M8_9NEIS</name>
<protein>
    <submittedName>
        <fullName evidence="2">Uncharacterized protein</fullName>
    </submittedName>
</protein>
<sequence length="79" mass="8582">MPIQIDLLGPIQHALEPVKMLAYVILIATFAMLVSGLLVSRVLLNNTTLSRHTRRKIGQTVGSLVGVAVIYFGALAIFH</sequence>
<dbReference type="AlphaFoldDB" id="A0A2S9X5M8"/>